<gene>
    <name evidence="6" type="ORF">C2E25_02210</name>
</gene>
<protein>
    <submittedName>
        <fullName evidence="6">Cyclopropane-fatty-acyl-phospholipid synthase</fullName>
    </submittedName>
</protein>
<sequence>MTGVNYRRRLEKLLAAADILIDGDRPWDLRVHHPDLFHRILAQGSLGFGEAYMDGWWDCPAIDQMICRAMRARLDRRLHSLALLIDALRARLSNRQSRHRAFQVGKQHYDIGNDLYRRMLDERMIYSCGYWQDADTLDRAQENKLDLICRKLQLAKGQKVLDIGCGWGGTARYLAERHGVEVTGITISTAQAELAREYCRDLPIEILVRDYRDLKGRFDRILSVGMFEHVGYKNYATYFRKVSNLLTDDGLFLLHTIAGNETTVRTDPWIERYIFPNGMLPSASQVTKAWEGLLVLEDWHNFGPDYDRTLMAWQSNFEEAWPDLRKIYDERFRRMWNYYLLSSAGAFRARENQVWQIVLSRQGIPGGYRIAR</sequence>
<dbReference type="InterPro" id="IPR003333">
    <property type="entry name" value="CMAS"/>
</dbReference>
<evidence type="ECO:0000256" key="3">
    <source>
        <dbReference type="ARBA" id="ARBA00022679"/>
    </source>
</evidence>
<accession>A0A2K2HDT4</accession>
<evidence type="ECO:0000256" key="5">
    <source>
        <dbReference type="ARBA" id="ARBA00023098"/>
    </source>
</evidence>
<dbReference type="AlphaFoldDB" id="A0A2K2HDT4"/>
<keyword evidence="4" id="KW-0949">S-adenosyl-L-methionine</keyword>
<dbReference type="SUPFAM" id="SSF53335">
    <property type="entry name" value="S-adenosyl-L-methionine-dependent methyltransferases"/>
    <property type="match status" value="1"/>
</dbReference>
<dbReference type="PANTHER" id="PTHR43667:SF1">
    <property type="entry name" value="CYCLOPROPANE-FATTY-ACYL-PHOSPHOLIPID SYNTHASE"/>
    <property type="match status" value="1"/>
</dbReference>
<dbReference type="GO" id="GO:0008168">
    <property type="term" value="F:methyltransferase activity"/>
    <property type="evidence" value="ECO:0007669"/>
    <property type="project" value="UniProtKB-KW"/>
</dbReference>
<organism evidence="6 7">
    <name type="scientific">Geothermobacter hydrogeniphilus</name>
    <dbReference type="NCBI Taxonomy" id="1969733"/>
    <lineage>
        <taxon>Bacteria</taxon>
        <taxon>Pseudomonadati</taxon>
        <taxon>Thermodesulfobacteriota</taxon>
        <taxon>Desulfuromonadia</taxon>
        <taxon>Desulfuromonadales</taxon>
        <taxon>Geothermobacteraceae</taxon>
        <taxon>Geothermobacter</taxon>
    </lineage>
</organism>
<keyword evidence="5" id="KW-0443">Lipid metabolism</keyword>
<keyword evidence="3" id="KW-0808">Transferase</keyword>
<dbReference type="Proteomes" id="UP000236340">
    <property type="component" value="Unassembled WGS sequence"/>
</dbReference>
<dbReference type="Gene3D" id="3.40.50.150">
    <property type="entry name" value="Vaccinia Virus protein VP39"/>
    <property type="match status" value="1"/>
</dbReference>
<dbReference type="CDD" id="cd02440">
    <property type="entry name" value="AdoMet_MTases"/>
    <property type="match status" value="1"/>
</dbReference>
<evidence type="ECO:0000313" key="7">
    <source>
        <dbReference type="Proteomes" id="UP000236340"/>
    </source>
</evidence>
<dbReference type="GO" id="GO:0008610">
    <property type="term" value="P:lipid biosynthetic process"/>
    <property type="evidence" value="ECO:0007669"/>
    <property type="project" value="InterPro"/>
</dbReference>
<dbReference type="Pfam" id="PF02353">
    <property type="entry name" value="CMAS"/>
    <property type="match status" value="1"/>
</dbReference>
<evidence type="ECO:0000256" key="2">
    <source>
        <dbReference type="ARBA" id="ARBA00022603"/>
    </source>
</evidence>
<dbReference type="NCBIfam" id="NF008686">
    <property type="entry name" value="PRK11705.1"/>
    <property type="match status" value="1"/>
</dbReference>
<dbReference type="EMBL" id="PPFX01000003">
    <property type="protein sequence ID" value="PNU21391.1"/>
    <property type="molecule type" value="Genomic_DNA"/>
</dbReference>
<dbReference type="InterPro" id="IPR029063">
    <property type="entry name" value="SAM-dependent_MTases_sf"/>
</dbReference>
<comment type="similarity">
    <text evidence="1">Belongs to the CFA/CMAS family.</text>
</comment>
<keyword evidence="2" id="KW-0489">Methyltransferase</keyword>
<evidence type="ECO:0000256" key="4">
    <source>
        <dbReference type="ARBA" id="ARBA00022691"/>
    </source>
</evidence>
<dbReference type="OrthoDB" id="9782855at2"/>
<reference evidence="6 7" key="1">
    <citation type="journal article" date="2018" name="Genome Announc.">
        <title>Genome Sequence of Geothermobacter sp. HR-1 Iron Reducer from the Loihi Seamount.</title>
        <authorList>
            <person name="Smith H."/>
            <person name="Abuyen K."/>
            <person name="Tremblay J."/>
            <person name="Savalia P."/>
            <person name="Perez-Rodriguez I."/>
            <person name="Emerson D."/>
            <person name="Tully B."/>
            <person name="Amend J."/>
        </authorList>
    </citation>
    <scope>NUCLEOTIDE SEQUENCE [LARGE SCALE GENOMIC DNA]</scope>
    <source>
        <strain evidence="6 7">HR-1</strain>
    </source>
</reference>
<dbReference type="InterPro" id="IPR050723">
    <property type="entry name" value="CFA/CMAS"/>
</dbReference>
<evidence type="ECO:0000313" key="6">
    <source>
        <dbReference type="EMBL" id="PNU21391.1"/>
    </source>
</evidence>
<name>A0A2K2HDT4_9BACT</name>
<dbReference type="RefSeq" id="WP_103114162.1">
    <property type="nucleotide sequence ID" value="NZ_PPFX01000003.1"/>
</dbReference>
<dbReference type="PIRSF" id="PIRSF003085">
    <property type="entry name" value="CMAS"/>
    <property type="match status" value="1"/>
</dbReference>
<proteinExistence type="inferred from homology"/>
<dbReference type="PANTHER" id="PTHR43667">
    <property type="entry name" value="CYCLOPROPANE-FATTY-ACYL-PHOSPHOLIPID SYNTHASE"/>
    <property type="match status" value="1"/>
</dbReference>
<evidence type="ECO:0000256" key="1">
    <source>
        <dbReference type="ARBA" id="ARBA00010815"/>
    </source>
</evidence>
<dbReference type="GO" id="GO:0032259">
    <property type="term" value="P:methylation"/>
    <property type="evidence" value="ECO:0007669"/>
    <property type="project" value="UniProtKB-KW"/>
</dbReference>
<comment type="caution">
    <text evidence="6">The sequence shown here is derived from an EMBL/GenBank/DDBJ whole genome shotgun (WGS) entry which is preliminary data.</text>
</comment>